<dbReference type="InterPro" id="IPR050738">
    <property type="entry name" value="Sulfatase"/>
</dbReference>
<dbReference type="Pfam" id="PF00884">
    <property type="entry name" value="Sulfatase"/>
    <property type="match status" value="1"/>
</dbReference>
<gene>
    <name evidence="7" type="primary">atsA_3</name>
    <name evidence="7" type="ORF">Pan161_05330</name>
</gene>
<evidence type="ECO:0000313" key="7">
    <source>
        <dbReference type="EMBL" id="QDT88914.1"/>
    </source>
</evidence>
<dbReference type="PROSITE" id="PS00523">
    <property type="entry name" value="SULFATASE_1"/>
    <property type="match status" value="1"/>
</dbReference>
<dbReference type="AlphaFoldDB" id="A0A517V7E3"/>
<dbReference type="KEGG" id="gax:Pan161_05330"/>
<evidence type="ECO:0000256" key="1">
    <source>
        <dbReference type="ARBA" id="ARBA00008779"/>
    </source>
</evidence>
<evidence type="ECO:0000259" key="6">
    <source>
        <dbReference type="Pfam" id="PF00884"/>
    </source>
</evidence>
<keyword evidence="4" id="KW-0106">Calcium</keyword>
<feature type="transmembrane region" description="Helical" evidence="5">
    <location>
        <begin position="20"/>
        <end position="38"/>
    </location>
</feature>
<keyword evidence="8" id="KW-1185">Reference proteome</keyword>
<dbReference type="PANTHER" id="PTHR42693:SF33">
    <property type="entry name" value="ARYLSULFATASE"/>
    <property type="match status" value="1"/>
</dbReference>
<dbReference type="InterPro" id="IPR017850">
    <property type="entry name" value="Alkaline_phosphatase_core_sf"/>
</dbReference>
<dbReference type="Proteomes" id="UP000316855">
    <property type="component" value="Chromosome"/>
</dbReference>
<evidence type="ECO:0000256" key="2">
    <source>
        <dbReference type="ARBA" id="ARBA00022723"/>
    </source>
</evidence>
<keyword evidence="5" id="KW-1133">Transmembrane helix</keyword>
<dbReference type="GO" id="GO:0004065">
    <property type="term" value="F:arylsulfatase activity"/>
    <property type="evidence" value="ECO:0007669"/>
    <property type="project" value="UniProtKB-EC"/>
</dbReference>
<keyword evidence="3 7" id="KW-0378">Hydrolase</keyword>
<keyword evidence="2" id="KW-0479">Metal-binding</keyword>
<dbReference type="Gene3D" id="3.30.1120.10">
    <property type="match status" value="1"/>
</dbReference>
<evidence type="ECO:0000256" key="3">
    <source>
        <dbReference type="ARBA" id="ARBA00022801"/>
    </source>
</evidence>
<dbReference type="EMBL" id="CP036343">
    <property type="protein sequence ID" value="QDT88914.1"/>
    <property type="molecule type" value="Genomic_DNA"/>
</dbReference>
<organism evidence="7 8">
    <name type="scientific">Gimesia algae</name>
    <dbReference type="NCBI Taxonomy" id="2527971"/>
    <lineage>
        <taxon>Bacteria</taxon>
        <taxon>Pseudomonadati</taxon>
        <taxon>Planctomycetota</taxon>
        <taxon>Planctomycetia</taxon>
        <taxon>Planctomycetales</taxon>
        <taxon>Planctomycetaceae</taxon>
        <taxon>Gimesia</taxon>
    </lineage>
</organism>
<dbReference type="InterPro" id="IPR024607">
    <property type="entry name" value="Sulfatase_CS"/>
</dbReference>
<feature type="domain" description="Sulfatase N-terminal" evidence="6">
    <location>
        <begin position="48"/>
        <end position="361"/>
    </location>
</feature>
<sequence>MIEFLVLLNQKVLRTMKKTILLRATLIILLTLYSHLITRETSAQQTRPNVLVILVDDLGYGDLSSYGATDLKSPHIDGLLNRGMKFTSFYANCPVCSPTRAALLTGQYQDMVGIPGVIRTHPENSWGYLKPSAVTLADVFHQAGYQTSIIGKWHLGLESPNTPTERGFDLFRGFLGDMMDDYYLHRRHNVNYMRRNQETVDPQGHATDLFTDWTCEYLKQQSKNESPFFLYLAYNAPHTPIQPPQEWLEKIKQRETGIDPGRAKLVALIEHLDAGIGKVVQTLDETGLSENTLIVFSSDNGGQLSVGANNGALRDGKQSMYEGGLKVPTGVVWKNHIAPHSDTDFMAMSMDIFPTVCEASGLTVPAGLDAVSFLPTLQGKQQKPLRTHWFFRRREGGTRYGGKTIEAVRSGQWKLLQNSPFEPLELYDLKADPLEQKNLAESNRKKFNQLSVLLRAEIQRYGTVPWQKPLTPYSKD</sequence>
<name>A0A517V7E3_9PLAN</name>
<keyword evidence="5" id="KW-0812">Transmembrane</keyword>
<evidence type="ECO:0000256" key="4">
    <source>
        <dbReference type="ARBA" id="ARBA00022837"/>
    </source>
</evidence>
<dbReference type="PROSITE" id="PS00149">
    <property type="entry name" value="SULFATASE_2"/>
    <property type="match status" value="1"/>
</dbReference>
<proteinExistence type="inferred from homology"/>
<keyword evidence="5" id="KW-0472">Membrane</keyword>
<accession>A0A517V7E3</accession>
<dbReference type="InterPro" id="IPR000917">
    <property type="entry name" value="Sulfatase_N"/>
</dbReference>
<dbReference type="Gene3D" id="3.40.720.10">
    <property type="entry name" value="Alkaline Phosphatase, subunit A"/>
    <property type="match status" value="1"/>
</dbReference>
<evidence type="ECO:0000256" key="5">
    <source>
        <dbReference type="SAM" id="Phobius"/>
    </source>
</evidence>
<dbReference type="SUPFAM" id="SSF53649">
    <property type="entry name" value="Alkaline phosphatase-like"/>
    <property type="match status" value="1"/>
</dbReference>
<evidence type="ECO:0000313" key="8">
    <source>
        <dbReference type="Proteomes" id="UP000316855"/>
    </source>
</evidence>
<dbReference type="EC" id="3.1.6.1" evidence="7"/>
<reference evidence="7 8" key="1">
    <citation type="submission" date="2019-02" db="EMBL/GenBank/DDBJ databases">
        <title>Deep-cultivation of Planctomycetes and their phenomic and genomic characterization uncovers novel biology.</title>
        <authorList>
            <person name="Wiegand S."/>
            <person name="Jogler M."/>
            <person name="Boedeker C."/>
            <person name="Pinto D."/>
            <person name="Vollmers J."/>
            <person name="Rivas-Marin E."/>
            <person name="Kohn T."/>
            <person name="Peeters S.H."/>
            <person name="Heuer A."/>
            <person name="Rast P."/>
            <person name="Oberbeckmann S."/>
            <person name="Bunk B."/>
            <person name="Jeske O."/>
            <person name="Meyerdierks A."/>
            <person name="Storesund J.E."/>
            <person name="Kallscheuer N."/>
            <person name="Luecker S."/>
            <person name="Lage O.M."/>
            <person name="Pohl T."/>
            <person name="Merkel B.J."/>
            <person name="Hornburger P."/>
            <person name="Mueller R.-W."/>
            <person name="Bruemmer F."/>
            <person name="Labrenz M."/>
            <person name="Spormann A.M."/>
            <person name="Op den Camp H."/>
            <person name="Overmann J."/>
            <person name="Amann R."/>
            <person name="Jetten M.S.M."/>
            <person name="Mascher T."/>
            <person name="Medema M.H."/>
            <person name="Devos D.P."/>
            <person name="Kaster A.-K."/>
            <person name="Ovreas L."/>
            <person name="Rohde M."/>
            <person name="Galperin M.Y."/>
            <person name="Jogler C."/>
        </authorList>
    </citation>
    <scope>NUCLEOTIDE SEQUENCE [LARGE SCALE GENOMIC DNA]</scope>
    <source>
        <strain evidence="7 8">Pan161</strain>
    </source>
</reference>
<protein>
    <submittedName>
        <fullName evidence="7">Arylsulfatase</fullName>
        <ecNumber evidence="7">3.1.6.1</ecNumber>
    </submittedName>
</protein>
<comment type="similarity">
    <text evidence="1">Belongs to the sulfatase family.</text>
</comment>
<dbReference type="PANTHER" id="PTHR42693">
    <property type="entry name" value="ARYLSULFATASE FAMILY MEMBER"/>
    <property type="match status" value="1"/>
</dbReference>
<dbReference type="GO" id="GO:0046872">
    <property type="term" value="F:metal ion binding"/>
    <property type="evidence" value="ECO:0007669"/>
    <property type="project" value="UniProtKB-KW"/>
</dbReference>